<dbReference type="InterPro" id="IPR006626">
    <property type="entry name" value="PbH1"/>
</dbReference>
<dbReference type="SUPFAM" id="SSF51126">
    <property type="entry name" value="Pectin lyase-like"/>
    <property type="match status" value="1"/>
</dbReference>
<dbReference type="GO" id="GO:0030247">
    <property type="term" value="F:polysaccharide binding"/>
    <property type="evidence" value="ECO:0007669"/>
    <property type="project" value="UniProtKB-UniRule"/>
</dbReference>
<proteinExistence type="inferred from homology"/>
<dbReference type="PANTHER" id="PTHR31683:SF18">
    <property type="entry name" value="PECTATE LYASE 21-RELATED"/>
    <property type="match status" value="1"/>
</dbReference>
<evidence type="ECO:0000313" key="7">
    <source>
        <dbReference type="Proteomes" id="UP000555564"/>
    </source>
</evidence>
<evidence type="ECO:0000256" key="4">
    <source>
        <dbReference type="SAM" id="SignalP"/>
    </source>
</evidence>
<accession>A0A7X0I917</accession>
<dbReference type="PROSITE" id="PS51173">
    <property type="entry name" value="CBM2"/>
    <property type="match status" value="1"/>
</dbReference>
<keyword evidence="2" id="KW-0119">Carbohydrate metabolism</keyword>
<dbReference type="EMBL" id="JACHIU010000001">
    <property type="protein sequence ID" value="MBB6470849.1"/>
    <property type="molecule type" value="Genomic_DNA"/>
</dbReference>
<feature type="compositionally biased region" description="Gly residues" evidence="3">
    <location>
        <begin position="171"/>
        <end position="189"/>
    </location>
</feature>
<dbReference type="AlphaFoldDB" id="A0A7X0I917"/>
<dbReference type="InterPro" id="IPR002022">
    <property type="entry name" value="Pec_lyase"/>
</dbReference>
<dbReference type="Gene3D" id="2.60.40.290">
    <property type="match status" value="1"/>
</dbReference>
<feature type="signal peptide" evidence="4">
    <location>
        <begin position="1"/>
        <end position="26"/>
    </location>
</feature>
<organism evidence="6 7">
    <name type="scientific">Sphaerisporangium rubeum</name>
    <dbReference type="NCBI Taxonomy" id="321317"/>
    <lineage>
        <taxon>Bacteria</taxon>
        <taxon>Bacillati</taxon>
        <taxon>Actinomycetota</taxon>
        <taxon>Actinomycetes</taxon>
        <taxon>Streptosporangiales</taxon>
        <taxon>Streptosporangiaceae</taxon>
        <taxon>Sphaerisporangium</taxon>
    </lineage>
</organism>
<evidence type="ECO:0000256" key="2">
    <source>
        <dbReference type="RuleBase" id="RU361173"/>
    </source>
</evidence>
<dbReference type="InterPro" id="IPR012291">
    <property type="entry name" value="CBM2_carb-bd_dom_sf"/>
</dbReference>
<dbReference type="Proteomes" id="UP000555564">
    <property type="component" value="Unassembled WGS sequence"/>
</dbReference>
<dbReference type="SMART" id="SM00656">
    <property type="entry name" value="Amb_all"/>
    <property type="match status" value="1"/>
</dbReference>
<gene>
    <name evidence="6" type="ORF">BJ992_000280</name>
</gene>
<feature type="chain" id="PRO_5039373126" evidence="4">
    <location>
        <begin position="27"/>
        <end position="454"/>
    </location>
</feature>
<dbReference type="GO" id="GO:0030570">
    <property type="term" value="F:pectate lyase activity"/>
    <property type="evidence" value="ECO:0007669"/>
    <property type="project" value="InterPro"/>
</dbReference>
<evidence type="ECO:0000313" key="6">
    <source>
        <dbReference type="EMBL" id="MBB6470849.1"/>
    </source>
</evidence>
<dbReference type="PROSITE" id="PS51257">
    <property type="entry name" value="PROKAR_LIPOPROTEIN"/>
    <property type="match status" value="1"/>
</dbReference>
<sequence length="454" mass="46453">MSARRILAVLGGATAALCLVTGFVTAQASAAAGCRVAYSVASEWGGGFGANVTITNLGDPLSSWQLRWSFTAGQTVTQGWNATFSQSGSTVTAANVDYNGSLGTNASTTIGFNGSWTGSNPVPSSFTLNGVTCTGSVTGQPSPSSTPTPTPTRTPTPTPTPTPSGPPPGNPGGLVGWATQGGGTTGGGNASATTVTSSSALTTAAAGTNAAVIRVSGTISCSGMLRVGSNKTIIGNSGATLAGCGLNVSNASNVIIRNLTFRNWDDDAVNVQYSTRVWIDHNSLSNGYDGAIDIKRGSDYVTVSWNRVSSHDKTMLLGHDDGNGAEDRGHLRVTYHHNWFDGTNQRHPRVRFGNPVHVYNNYYGGVRSYGVASTVGAGVLVECNYFENTPDPYHLGEGDSGPGTLVARNNHMVNSGAGQTGGSVASIPYGYTCDTPSQVKSIVTGGAGAGRINI</sequence>
<protein>
    <submittedName>
        <fullName evidence="6">Pectate lyase</fullName>
    </submittedName>
</protein>
<keyword evidence="2" id="KW-0624">Polysaccharide degradation</keyword>
<dbReference type="GO" id="GO:0005576">
    <property type="term" value="C:extracellular region"/>
    <property type="evidence" value="ECO:0007669"/>
    <property type="project" value="UniProtKB-SubCell"/>
</dbReference>
<dbReference type="InterPro" id="IPR011050">
    <property type="entry name" value="Pectin_lyase_fold/virulence"/>
</dbReference>
<name>A0A7X0I917_9ACTN</name>
<reference evidence="6 7" key="1">
    <citation type="submission" date="2020-08" db="EMBL/GenBank/DDBJ databases">
        <title>Sequencing the genomes of 1000 actinobacteria strains.</title>
        <authorList>
            <person name="Klenk H.-P."/>
        </authorList>
    </citation>
    <scope>NUCLEOTIDE SEQUENCE [LARGE SCALE GENOMIC DNA]</scope>
    <source>
        <strain evidence="6 7">DSM 44936</strain>
    </source>
</reference>
<dbReference type="Pfam" id="PF00544">
    <property type="entry name" value="Pectate_lyase_4"/>
    <property type="match status" value="1"/>
</dbReference>
<dbReference type="GO" id="GO:0000272">
    <property type="term" value="P:polysaccharide catabolic process"/>
    <property type="evidence" value="ECO:0007669"/>
    <property type="project" value="UniProtKB-KW"/>
</dbReference>
<dbReference type="Pfam" id="PF00553">
    <property type="entry name" value="CBM_2"/>
    <property type="match status" value="1"/>
</dbReference>
<dbReference type="PANTHER" id="PTHR31683">
    <property type="entry name" value="PECTATE LYASE 18-RELATED"/>
    <property type="match status" value="1"/>
</dbReference>
<evidence type="ECO:0000256" key="3">
    <source>
        <dbReference type="SAM" id="MobiDB-lite"/>
    </source>
</evidence>
<comment type="caution">
    <text evidence="6">The sequence shown here is derived from an EMBL/GenBank/DDBJ whole genome shotgun (WGS) entry which is preliminary data.</text>
</comment>
<comment type="similarity">
    <text evidence="2">Belongs to the polysaccharide lyase 1 family.</text>
</comment>
<dbReference type="SMART" id="SM00710">
    <property type="entry name" value="PbH1"/>
    <property type="match status" value="3"/>
</dbReference>
<keyword evidence="4" id="KW-0732">Signal</keyword>
<dbReference type="Gene3D" id="2.160.20.10">
    <property type="entry name" value="Single-stranded right-handed beta-helix, Pectin lyase-like"/>
    <property type="match status" value="1"/>
</dbReference>
<feature type="domain" description="CBM2" evidence="5">
    <location>
        <begin position="27"/>
        <end position="136"/>
    </location>
</feature>
<keyword evidence="1 2" id="KW-0456">Lyase</keyword>
<comment type="subcellular location">
    <subcellularLocation>
        <location evidence="2">Secreted</location>
    </subcellularLocation>
</comment>
<keyword evidence="7" id="KW-1185">Reference proteome</keyword>
<dbReference type="SUPFAM" id="SSF49384">
    <property type="entry name" value="Carbohydrate-binding domain"/>
    <property type="match status" value="1"/>
</dbReference>
<keyword evidence="2" id="KW-0964">Secreted</keyword>
<evidence type="ECO:0000259" key="5">
    <source>
        <dbReference type="PROSITE" id="PS51173"/>
    </source>
</evidence>
<dbReference type="SMART" id="SM00637">
    <property type="entry name" value="CBD_II"/>
    <property type="match status" value="1"/>
</dbReference>
<dbReference type="InterPro" id="IPR045032">
    <property type="entry name" value="PEL"/>
</dbReference>
<dbReference type="RefSeq" id="WP_184978154.1">
    <property type="nucleotide sequence ID" value="NZ_BAAALO010000084.1"/>
</dbReference>
<dbReference type="GO" id="GO:0004553">
    <property type="term" value="F:hydrolase activity, hydrolyzing O-glycosyl compounds"/>
    <property type="evidence" value="ECO:0007669"/>
    <property type="project" value="InterPro"/>
</dbReference>
<dbReference type="InterPro" id="IPR001919">
    <property type="entry name" value="CBD2"/>
</dbReference>
<dbReference type="InterPro" id="IPR008965">
    <property type="entry name" value="CBM2/CBM3_carb-bd_dom_sf"/>
</dbReference>
<feature type="compositionally biased region" description="Pro residues" evidence="3">
    <location>
        <begin position="144"/>
        <end position="170"/>
    </location>
</feature>
<dbReference type="InterPro" id="IPR012334">
    <property type="entry name" value="Pectin_lyas_fold"/>
</dbReference>
<feature type="region of interest" description="Disordered" evidence="3">
    <location>
        <begin position="131"/>
        <end position="194"/>
    </location>
</feature>
<feature type="compositionally biased region" description="Low complexity" evidence="3">
    <location>
        <begin position="134"/>
        <end position="143"/>
    </location>
</feature>
<evidence type="ECO:0000256" key="1">
    <source>
        <dbReference type="ARBA" id="ARBA00023239"/>
    </source>
</evidence>